<dbReference type="InterPro" id="IPR001901">
    <property type="entry name" value="Translocase_SecE/Sec61-g"/>
</dbReference>
<keyword evidence="6 9" id="KW-1133">Transmembrane helix</keyword>
<evidence type="ECO:0000256" key="7">
    <source>
        <dbReference type="ARBA" id="ARBA00023010"/>
    </source>
</evidence>
<keyword evidence="8 9" id="KW-0472">Membrane</keyword>
<dbReference type="GO" id="GO:0043952">
    <property type="term" value="P:protein transport by the Sec complex"/>
    <property type="evidence" value="ECO:0007669"/>
    <property type="project" value="UniProtKB-UniRule"/>
</dbReference>
<name>A0A1G2CKR3_9BACT</name>
<keyword evidence="7 9" id="KW-0811">Translocation</keyword>
<reference evidence="10 11" key="1">
    <citation type="journal article" date="2016" name="Nat. Commun.">
        <title>Thousands of microbial genomes shed light on interconnected biogeochemical processes in an aquifer system.</title>
        <authorList>
            <person name="Anantharaman K."/>
            <person name="Brown C.T."/>
            <person name="Hug L.A."/>
            <person name="Sharon I."/>
            <person name="Castelle C.J."/>
            <person name="Probst A.J."/>
            <person name="Thomas B.C."/>
            <person name="Singh A."/>
            <person name="Wilkins M.J."/>
            <person name="Karaoz U."/>
            <person name="Brodie E.L."/>
            <person name="Williams K.H."/>
            <person name="Hubbard S.S."/>
            <person name="Banfield J.F."/>
        </authorList>
    </citation>
    <scope>NUCLEOTIDE SEQUENCE [LARGE SCALE GENOMIC DNA]</scope>
</reference>
<comment type="subcellular location">
    <subcellularLocation>
        <location evidence="9">Cell membrane</location>
        <topology evidence="9">Single-pass membrane protein</topology>
    </subcellularLocation>
    <subcellularLocation>
        <location evidence="1">Membrane</location>
    </subcellularLocation>
</comment>
<dbReference type="Pfam" id="PF00584">
    <property type="entry name" value="SecE"/>
    <property type="match status" value="1"/>
</dbReference>
<evidence type="ECO:0000256" key="6">
    <source>
        <dbReference type="ARBA" id="ARBA00022989"/>
    </source>
</evidence>
<evidence type="ECO:0000256" key="9">
    <source>
        <dbReference type="HAMAP-Rule" id="MF_00422"/>
    </source>
</evidence>
<gene>
    <name evidence="9" type="primary">secE</name>
    <name evidence="10" type="ORF">A2946_00285</name>
</gene>
<comment type="caution">
    <text evidence="10">The sequence shown here is derived from an EMBL/GenBank/DDBJ whole genome shotgun (WGS) entry which is preliminary data.</text>
</comment>
<dbReference type="PANTHER" id="PTHR33910">
    <property type="entry name" value="PROTEIN TRANSLOCASE SUBUNIT SECE"/>
    <property type="match status" value="1"/>
</dbReference>
<dbReference type="Proteomes" id="UP000178348">
    <property type="component" value="Unassembled WGS sequence"/>
</dbReference>
<feature type="transmembrane region" description="Helical" evidence="9">
    <location>
        <begin position="30"/>
        <end position="52"/>
    </location>
</feature>
<proteinExistence type="inferred from homology"/>
<dbReference type="Gene3D" id="1.20.5.1030">
    <property type="entry name" value="Preprotein translocase secy subunit"/>
    <property type="match status" value="1"/>
</dbReference>
<evidence type="ECO:0000256" key="8">
    <source>
        <dbReference type="ARBA" id="ARBA00023136"/>
    </source>
</evidence>
<keyword evidence="4 9" id="KW-0812">Transmembrane</keyword>
<dbReference type="GO" id="GO:0006605">
    <property type="term" value="P:protein targeting"/>
    <property type="evidence" value="ECO:0007669"/>
    <property type="project" value="UniProtKB-UniRule"/>
</dbReference>
<protein>
    <recommendedName>
        <fullName evidence="9">Protein translocase subunit SecE</fullName>
    </recommendedName>
</protein>
<sequence>MWERTKKFFEEARIEFRHVNWPTRAEAMRLTGVVVGLSIALAIFLGVFDYLFTSGIGYLAQRFVTGG</sequence>
<dbReference type="PANTHER" id="PTHR33910:SF1">
    <property type="entry name" value="PROTEIN TRANSLOCASE SUBUNIT SECE"/>
    <property type="match status" value="1"/>
</dbReference>
<comment type="similarity">
    <text evidence="9">Belongs to the SecE/SEC61-gamma family.</text>
</comment>
<dbReference type="GO" id="GO:0008320">
    <property type="term" value="F:protein transmembrane transporter activity"/>
    <property type="evidence" value="ECO:0007669"/>
    <property type="project" value="UniProtKB-UniRule"/>
</dbReference>
<dbReference type="HAMAP" id="MF_00422">
    <property type="entry name" value="SecE"/>
    <property type="match status" value="1"/>
</dbReference>
<evidence type="ECO:0000256" key="3">
    <source>
        <dbReference type="ARBA" id="ARBA00022475"/>
    </source>
</evidence>
<organism evidence="10 11">
    <name type="scientific">Candidatus Liptonbacteria bacterium RIFCSPLOWO2_01_FULL_53_13</name>
    <dbReference type="NCBI Taxonomy" id="1798651"/>
    <lineage>
        <taxon>Bacteria</taxon>
        <taxon>Candidatus Liptoniibacteriota</taxon>
    </lineage>
</organism>
<accession>A0A1G2CKR3</accession>
<keyword evidence="5 9" id="KW-0653">Protein transport</keyword>
<comment type="subunit">
    <text evidence="9">Component of the Sec protein translocase complex. Heterotrimer consisting of SecY, SecE and SecG subunits. The heterotrimers can form oligomers, although 1 heterotrimer is thought to be able to translocate proteins. Interacts with the ribosome. Interacts with SecDF, and other proteins may be involved. Interacts with SecA.</text>
</comment>
<dbReference type="GO" id="GO:0065002">
    <property type="term" value="P:intracellular protein transmembrane transport"/>
    <property type="evidence" value="ECO:0007669"/>
    <property type="project" value="UniProtKB-UniRule"/>
</dbReference>
<evidence type="ECO:0000256" key="5">
    <source>
        <dbReference type="ARBA" id="ARBA00022927"/>
    </source>
</evidence>
<evidence type="ECO:0000313" key="11">
    <source>
        <dbReference type="Proteomes" id="UP000178348"/>
    </source>
</evidence>
<keyword evidence="2 9" id="KW-0813">Transport</keyword>
<evidence type="ECO:0000256" key="4">
    <source>
        <dbReference type="ARBA" id="ARBA00022692"/>
    </source>
</evidence>
<dbReference type="AlphaFoldDB" id="A0A1G2CKR3"/>
<dbReference type="GO" id="GO:0005886">
    <property type="term" value="C:plasma membrane"/>
    <property type="evidence" value="ECO:0007669"/>
    <property type="project" value="UniProtKB-SubCell"/>
</dbReference>
<keyword evidence="3 9" id="KW-1003">Cell membrane</keyword>
<comment type="function">
    <text evidence="9">Essential subunit of the Sec protein translocation channel SecYEG. Clamps together the 2 halves of SecY. May contact the channel plug during translocation.</text>
</comment>
<evidence type="ECO:0000313" key="10">
    <source>
        <dbReference type="EMBL" id="OGZ01320.1"/>
    </source>
</evidence>
<evidence type="ECO:0000256" key="2">
    <source>
        <dbReference type="ARBA" id="ARBA00022448"/>
    </source>
</evidence>
<dbReference type="InterPro" id="IPR005807">
    <property type="entry name" value="SecE_bac"/>
</dbReference>
<dbReference type="GO" id="GO:0009306">
    <property type="term" value="P:protein secretion"/>
    <property type="evidence" value="ECO:0007669"/>
    <property type="project" value="UniProtKB-UniRule"/>
</dbReference>
<dbReference type="InterPro" id="IPR038379">
    <property type="entry name" value="SecE_sf"/>
</dbReference>
<dbReference type="EMBL" id="MHLB01000042">
    <property type="protein sequence ID" value="OGZ01320.1"/>
    <property type="molecule type" value="Genomic_DNA"/>
</dbReference>
<evidence type="ECO:0000256" key="1">
    <source>
        <dbReference type="ARBA" id="ARBA00004370"/>
    </source>
</evidence>
<dbReference type="NCBIfam" id="TIGR00964">
    <property type="entry name" value="secE_bact"/>
    <property type="match status" value="1"/>
</dbReference>